<feature type="binding site" evidence="16">
    <location>
        <position position="180"/>
    </location>
    <ligand>
        <name>NADP(+)</name>
        <dbReference type="ChEBI" id="CHEBI:58349"/>
    </ligand>
</feature>
<evidence type="ECO:0000256" key="17">
    <source>
        <dbReference type="PIRSR" id="PIRSR006769-3"/>
    </source>
</evidence>
<dbReference type="InterPro" id="IPR004794">
    <property type="entry name" value="Eubact_RibD"/>
</dbReference>
<dbReference type="SUPFAM" id="SSF53927">
    <property type="entry name" value="Cytidine deaminase-like"/>
    <property type="match status" value="1"/>
</dbReference>
<name>A0A1M7P302_9FLAO</name>
<dbReference type="Gene3D" id="3.40.140.10">
    <property type="entry name" value="Cytidine Deaminase, domain 2"/>
    <property type="match status" value="1"/>
</dbReference>
<protein>
    <recommendedName>
        <fullName evidence="8">Riboflavin biosynthesis protein RibD</fullName>
        <ecNumber evidence="7">1.1.1.193</ecNumber>
        <ecNumber evidence="6">3.5.4.26</ecNumber>
    </recommendedName>
</protein>
<dbReference type="Gene3D" id="3.40.430.10">
    <property type="entry name" value="Dihydrofolate Reductase, subunit A"/>
    <property type="match status" value="1"/>
</dbReference>
<feature type="binding site" evidence="16">
    <location>
        <position position="131"/>
    </location>
    <ligand>
        <name>NADP(+)</name>
        <dbReference type="ChEBI" id="CHEBI:58349"/>
    </ligand>
</feature>
<dbReference type="PROSITE" id="PS51747">
    <property type="entry name" value="CYT_DCMP_DEAMINASES_2"/>
    <property type="match status" value="1"/>
</dbReference>
<dbReference type="GO" id="GO:0009231">
    <property type="term" value="P:riboflavin biosynthetic process"/>
    <property type="evidence" value="ECO:0007669"/>
    <property type="project" value="UniProtKB-UniPathway"/>
</dbReference>
<evidence type="ECO:0000256" key="4">
    <source>
        <dbReference type="ARBA" id="ARBA00005259"/>
    </source>
</evidence>
<evidence type="ECO:0000256" key="13">
    <source>
        <dbReference type="ARBA" id="ARBA00023002"/>
    </source>
</evidence>
<keyword evidence="9" id="KW-0686">Riboflavin biosynthesis</keyword>
<feature type="binding site" evidence="16">
    <location>
        <position position="184"/>
    </location>
    <ligand>
        <name>substrate</name>
    </ligand>
</feature>
<dbReference type="InterPro" id="IPR002734">
    <property type="entry name" value="RibDG_C"/>
</dbReference>
<feature type="binding site" evidence="16">
    <location>
        <position position="176"/>
    </location>
    <ligand>
        <name>NADP(+)</name>
        <dbReference type="ChEBI" id="CHEBI:58349"/>
    </ligand>
</feature>
<dbReference type="Proteomes" id="UP000184092">
    <property type="component" value="Unassembled WGS sequence"/>
</dbReference>
<dbReference type="PROSITE" id="PS00903">
    <property type="entry name" value="CYT_DCMP_DEAMINASES_1"/>
    <property type="match status" value="1"/>
</dbReference>
<feature type="domain" description="CMP/dCMP-type deaminase" evidence="18">
    <location>
        <begin position="1"/>
        <end position="100"/>
    </location>
</feature>
<comment type="cofactor">
    <cofactor evidence="17">
        <name>Zn(2+)</name>
        <dbReference type="ChEBI" id="CHEBI:29105"/>
    </cofactor>
    <text evidence="17">Binds 1 zinc ion.</text>
</comment>
<feature type="binding site" evidence="17">
    <location>
        <position position="61"/>
    </location>
    <ligand>
        <name>Zn(2+)</name>
        <dbReference type="ChEBI" id="CHEBI:29105"/>
        <note>catalytic</note>
    </ligand>
</feature>
<dbReference type="PIRSF" id="PIRSF006769">
    <property type="entry name" value="RibD"/>
    <property type="match status" value="1"/>
</dbReference>
<dbReference type="Pfam" id="PF00383">
    <property type="entry name" value="dCMP_cyt_deam_1"/>
    <property type="match status" value="1"/>
</dbReference>
<comment type="similarity">
    <text evidence="5">In the C-terminal section; belongs to the HTP reductase family.</text>
</comment>
<evidence type="ECO:0000256" key="5">
    <source>
        <dbReference type="ARBA" id="ARBA00007417"/>
    </source>
</evidence>
<evidence type="ECO:0000256" key="16">
    <source>
        <dbReference type="PIRSR" id="PIRSR006769-2"/>
    </source>
</evidence>
<dbReference type="InterPro" id="IPR002125">
    <property type="entry name" value="CMP_dCMP_dom"/>
</dbReference>
<keyword evidence="14" id="KW-0511">Multifunctional enzyme</keyword>
<dbReference type="EMBL" id="FRCL01000013">
    <property type="protein sequence ID" value="SHN10924.1"/>
    <property type="molecule type" value="Genomic_DNA"/>
</dbReference>
<evidence type="ECO:0000313" key="20">
    <source>
        <dbReference type="Proteomes" id="UP000184092"/>
    </source>
</evidence>
<dbReference type="GO" id="GO:0008835">
    <property type="term" value="F:diaminohydroxyphosphoribosylaminopyrimidine deaminase activity"/>
    <property type="evidence" value="ECO:0007669"/>
    <property type="project" value="UniProtKB-EC"/>
</dbReference>
<evidence type="ECO:0000256" key="15">
    <source>
        <dbReference type="PIRSR" id="PIRSR006769-1"/>
    </source>
</evidence>
<dbReference type="STRING" id="178356.SAMN05216269_11382"/>
<evidence type="ECO:0000256" key="6">
    <source>
        <dbReference type="ARBA" id="ARBA00012766"/>
    </source>
</evidence>
<dbReference type="CDD" id="cd01284">
    <property type="entry name" value="Riboflavin_deaminase-reductase"/>
    <property type="match status" value="1"/>
</dbReference>
<dbReference type="Pfam" id="PF01872">
    <property type="entry name" value="RibD_C"/>
    <property type="match status" value="1"/>
</dbReference>
<reference evidence="20" key="1">
    <citation type="submission" date="2016-11" db="EMBL/GenBank/DDBJ databases">
        <authorList>
            <person name="Varghese N."/>
            <person name="Submissions S."/>
        </authorList>
    </citation>
    <scope>NUCLEOTIDE SEQUENCE [LARGE SCALE GENOMIC DNA]</scope>
    <source>
        <strain evidence="20">CGMCC 1.2749</strain>
    </source>
</reference>
<feature type="binding site" evidence="16">
    <location>
        <position position="150"/>
    </location>
    <ligand>
        <name>NADP(+)</name>
        <dbReference type="ChEBI" id="CHEBI:58349"/>
    </ligand>
</feature>
<evidence type="ECO:0000256" key="1">
    <source>
        <dbReference type="ARBA" id="ARBA00002151"/>
    </source>
</evidence>
<dbReference type="InterPro" id="IPR050765">
    <property type="entry name" value="Riboflavin_Biosynth_HTPR"/>
</dbReference>
<feature type="binding site" evidence="17">
    <location>
        <position position="52"/>
    </location>
    <ligand>
        <name>Zn(2+)</name>
        <dbReference type="ChEBI" id="CHEBI:29105"/>
        <note>catalytic</note>
    </ligand>
</feature>
<dbReference type="InterPro" id="IPR016193">
    <property type="entry name" value="Cytidine_deaminase-like"/>
</dbReference>
<proteinExistence type="inferred from homology"/>
<dbReference type="AlphaFoldDB" id="A0A1M7P302"/>
<evidence type="ECO:0000256" key="7">
    <source>
        <dbReference type="ARBA" id="ARBA00013173"/>
    </source>
</evidence>
<dbReference type="InterPro" id="IPR024072">
    <property type="entry name" value="DHFR-like_dom_sf"/>
</dbReference>
<comment type="function">
    <text evidence="1">Converts 2,5-diamino-6-(ribosylamino)-4(3h)-pyrimidinone 5'-phosphate into 5-amino-6-(ribosylamino)-2,4(1h,3h)-pyrimidinedione 5'-phosphate.</text>
</comment>
<keyword evidence="13" id="KW-0560">Oxidoreductase</keyword>
<evidence type="ECO:0000313" key="19">
    <source>
        <dbReference type="EMBL" id="SHN10924.1"/>
    </source>
</evidence>
<evidence type="ECO:0000256" key="10">
    <source>
        <dbReference type="ARBA" id="ARBA00022723"/>
    </source>
</evidence>
<keyword evidence="20" id="KW-1185">Reference proteome</keyword>
<feature type="binding site" evidence="16">
    <location>
        <position position="164"/>
    </location>
    <ligand>
        <name>substrate</name>
    </ligand>
</feature>
<feature type="binding site" evidence="17">
    <location>
        <position position="25"/>
    </location>
    <ligand>
        <name>Zn(2+)</name>
        <dbReference type="ChEBI" id="CHEBI:29105"/>
        <note>catalytic</note>
    </ligand>
</feature>
<feature type="binding site" evidence="16">
    <location>
        <position position="187"/>
    </location>
    <ligand>
        <name>substrate</name>
    </ligand>
</feature>
<evidence type="ECO:0000256" key="8">
    <source>
        <dbReference type="ARBA" id="ARBA00019930"/>
    </source>
</evidence>
<dbReference type="GO" id="GO:0008703">
    <property type="term" value="F:5-amino-6-(5-phosphoribosylamino)uracil reductase activity"/>
    <property type="evidence" value="ECO:0007669"/>
    <property type="project" value="UniProtKB-EC"/>
</dbReference>
<evidence type="ECO:0000256" key="9">
    <source>
        <dbReference type="ARBA" id="ARBA00022619"/>
    </source>
</evidence>
<accession>A0A1M7P302</accession>
<evidence type="ECO:0000259" key="18">
    <source>
        <dbReference type="PROSITE" id="PS51747"/>
    </source>
</evidence>
<keyword evidence="10 17" id="KW-0479">Metal-binding</keyword>
<evidence type="ECO:0000256" key="2">
    <source>
        <dbReference type="ARBA" id="ARBA00004882"/>
    </source>
</evidence>
<sequence>MVGSVIVYNDKIIGEGWHKKAGEPHAEVNAINSVKDKSLLKKATIYVSLEPCSHFGKTPPCCDLIIKNKIPNVVIGTVDPNEKVAGNGIKKLLEAGTHVTVGILEAECNKLNKRFFTFHEKKRPYIILKWAESQDGFIAPLEKLEKKPVWITNRYSRQLVHKWRSEEQAILVGTQTVIDDNPKLDVRDWTGNNPIRVVLDQNNRASNDSQIFDGQTKTIVFSKLKSPVEKENIIFEVIDFEQNIATQIVQKLYQHQIQSVIIEGGRQTLQTFIDSNLWDEARIFIGNIKIKEGIKAPTLVKKSFEKLSIGNDELILSRNDD</sequence>
<dbReference type="EC" id="3.5.4.26" evidence="6"/>
<dbReference type="InterPro" id="IPR016192">
    <property type="entry name" value="APOBEC/CMP_deaminase_Zn-bd"/>
</dbReference>
<evidence type="ECO:0000256" key="12">
    <source>
        <dbReference type="ARBA" id="ARBA00022857"/>
    </source>
</evidence>
<dbReference type="EC" id="1.1.1.193" evidence="7"/>
<keyword evidence="12 16" id="KW-0521">NADP</keyword>
<evidence type="ECO:0000256" key="3">
    <source>
        <dbReference type="ARBA" id="ARBA00004910"/>
    </source>
</evidence>
<evidence type="ECO:0000256" key="11">
    <source>
        <dbReference type="ARBA" id="ARBA00022833"/>
    </source>
</evidence>
<gene>
    <name evidence="19" type="ORF">SAMN05216269_11382</name>
</gene>
<organism evidence="19 20">
    <name type="scientific">Flavobacterium xinjiangense</name>
    <dbReference type="NCBI Taxonomy" id="178356"/>
    <lineage>
        <taxon>Bacteria</taxon>
        <taxon>Pseudomonadati</taxon>
        <taxon>Bacteroidota</taxon>
        <taxon>Flavobacteriia</taxon>
        <taxon>Flavobacteriales</taxon>
        <taxon>Flavobacteriaceae</taxon>
        <taxon>Flavobacterium</taxon>
    </lineage>
</organism>
<comment type="pathway">
    <text evidence="3">Cofactor biosynthesis; riboflavin biosynthesis; 5-amino-6-(D-ribitylamino)uracil from GTP: step 3/4.</text>
</comment>
<comment type="pathway">
    <text evidence="2">Cofactor biosynthesis; riboflavin biosynthesis; 5-amino-6-(D-ribitylamino)uracil from GTP: step 2/4.</text>
</comment>
<feature type="binding site" evidence="16">
    <location>
        <position position="263"/>
    </location>
    <ligand>
        <name>substrate</name>
    </ligand>
</feature>
<dbReference type="GO" id="GO:0008270">
    <property type="term" value="F:zinc ion binding"/>
    <property type="evidence" value="ECO:0007669"/>
    <property type="project" value="InterPro"/>
</dbReference>
<dbReference type="UniPathway" id="UPA00275">
    <property type="reaction ID" value="UER00401"/>
</dbReference>
<keyword evidence="11 17" id="KW-0862">Zinc</keyword>
<comment type="similarity">
    <text evidence="4">In the N-terminal section; belongs to the cytidine and deoxycytidylate deaminase family.</text>
</comment>
<feature type="active site" description="Proton donor" evidence="15">
    <location>
        <position position="27"/>
    </location>
</feature>
<evidence type="ECO:0000256" key="14">
    <source>
        <dbReference type="ARBA" id="ARBA00023268"/>
    </source>
</evidence>
<dbReference type="PANTHER" id="PTHR38011:SF7">
    <property type="entry name" value="2,5-DIAMINO-6-RIBOSYLAMINO-4(3H)-PYRIMIDINONE 5'-PHOSPHATE REDUCTASE"/>
    <property type="match status" value="1"/>
</dbReference>
<dbReference type="PANTHER" id="PTHR38011">
    <property type="entry name" value="DIHYDROFOLATE REDUCTASE FAMILY PROTEIN (AFU_ORTHOLOGUE AFUA_8G06820)"/>
    <property type="match status" value="1"/>
</dbReference>
<dbReference type="NCBIfam" id="TIGR00326">
    <property type="entry name" value="eubact_ribD"/>
    <property type="match status" value="1"/>
</dbReference>
<dbReference type="SUPFAM" id="SSF53597">
    <property type="entry name" value="Dihydrofolate reductase-like"/>
    <property type="match status" value="1"/>
</dbReference>